<proteinExistence type="predicted"/>
<reference evidence="2 3" key="1">
    <citation type="submission" date="2019-02" db="EMBL/GenBank/DDBJ databases">
        <title>Genome sequences of Aliivibrio finisterrensis strains from farmed Atlantic salmon.</title>
        <authorList>
            <person name="Bowman J.P."/>
        </authorList>
    </citation>
    <scope>NUCLEOTIDE SEQUENCE [LARGE SCALE GENOMIC DNA]</scope>
    <source>
        <strain evidence="2 3">A32</strain>
    </source>
</reference>
<dbReference type="Proteomes" id="UP000293465">
    <property type="component" value="Unassembled WGS sequence"/>
</dbReference>
<feature type="transmembrane region" description="Helical" evidence="1">
    <location>
        <begin position="44"/>
        <end position="62"/>
    </location>
</feature>
<evidence type="ECO:0000256" key="1">
    <source>
        <dbReference type="SAM" id="Phobius"/>
    </source>
</evidence>
<comment type="caution">
    <text evidence="2">The sequence shown here is derived from an EMBL/GenBank/DDBJ whole genome shotgun (WGS) entry which is preliminary data.</text>
</comment>
<feature type="transmembrane region" description="Helical" evidence="1">
    <location>
        <begin position="103"/>
        <end position="120"/>
    </location>
</feature>
<gene>
    <name evidence="2" type="ORF">ERW49_07165</name>
</gene>
<evidence type="ECO:0000313" key="3">
    <source>
        <dbReference type="Proteomes" id="UP000293465"/>
    </source>
</evidence>
<protein>
    <submittedName>
        <fullName evidence="2">Uncharacterized protein</fullName>
    </submittedName>
</protein>
<dbReference type="EMBL" id="SEZJ01000005">
    <property type="protein sequence ID" value="RYU46905.1"/>
    <property type="molecule type" value="Genomic_DNA"/>
</dbReference>
<name>A0A4Q5KPR9_9GAMM</name>
<evidence type="ECO:0000313" key="2">
    <source>
        <dbReference type="EMBL" id="RYU46905.1"/>
    </source>
</evidence>
<dbReference type="AlphaFoldDB" id="A0A4Q5KPR9"/>
<organism evidence="2 3">
    <name type="scientific">Aliivibrio finisterrensis</name>
    <dbReference type="NCBI Taxonomy" id="511998"/>
    <lineage>
        <taxon>Bacteria</taxon>
        <taxon>Pseudomonadati</taxon>
        <taxon>Pseudomonadota</taxon>
        <taxon>Gammaproteobacteria</taxon>
        <taxon>Vibrionales</taxon>
        <taxon>Vibrionaceae</taxon>
        <taxon>Aliivibrio</taxon>
    </lineage>
</organism>
<feature type="transmembrane region" description="Helical" evidence="1">
    <location>
        <begin position="74"/>
        <end position="97"/>
    </location>
</feature>
<sequence length="123" mass="13681">MNNKTFLTIHGVIYTTFAFALFFIPTLMWPMYGVELNDQYAVFLSQHTSIFLGAIAAISFLMRDIGSNPIAKKLFLALLIGNVLGAIVTIYAGVIGIFVGFGWSDPAFFTLLSILTYVQFRKI</sequence>
<keyword evidence="1" id="KW-0812">Transmembrane</keyword>
<accession>A0A4Q5KPR9</accession>
<feature type="transmembrane region" description="Helical" evidence="1">
    <location>
        <begin position="12"/>
        <end position="32"/>
    </location>
</feature>
<dbReference type="OrthoDB" id="1162181at2"/>
<keyword evidence="1" id="KW-0472">Membrane</keyword>
<dbReference type="RefSeq" id="WP_130086766.1">
    <property type="nucleotide sequence ID" value="NZ_SEZJ01000005.1"/>
</dbReference>
<dbReference type="GeneID" id="56274819"/>
<keyword evidence="1" id="KW-1133">Transmembrane helix</keyword>